<dbReference type="Proteomes" id="UP000192223">
    <property type="component" value="Unplaced"/>
</dbReference>
<name>A0A1W4X9S9_AGRPL</name>
<dbReference type="GO" id="GO:0006096">
    <property type="term" value="P:glycolytic process"/>
    <property type="evidence" value="ECO:0007669"/>
    <property type="project" value="UniProtKB-UniPathway"/>
</dbReference>
<dbReference type="InterPro" id="IPR013785">
    <property type="entry name" value="Aldolase_TIM"/>
</dbReference>
<dbReference type="PANTHER" id="PTHR11627">
    <property type="entry name" value="FRUCTOSE-BISPHOSPHATE ALDOLASE"/>
    <property type="match status" value="1"/>
</dbReference>
<dbReference type="Pfam" id="PF00274">
    <property type="entry name" value="Glycolytic"/>
    <property type="match status" value="1"/>
</dbReference>
<dbReference type="RefSeq" id="XP_018329158.1">
    <property type="nucleotide sequence ID" value="XM_018473656.1"/>
</dbReference>
<keyword evidence="5" id="KW-0456">Lyase</keyword>
<dbReference type="KEGG" id="apln:108739654"/>
<dbReference type="UniPathway" id="UPA00109">
    <property type="reaction ID" value="UER00183"/>
</dbReference>
<evidence type="ECO:0000256" key="2">
    <source>
        <dbReference type="ARBA" id="ARBA00010387"/>
    </source>
</evidence>
<dbReference type="GeneID" id="108739654"/>
<dbReference type="OrthoDB" id="36455at2759"/>
<dbReference type="Gene3D" id="3.20.20.70">
    <property type="entry name" value="Aldolase class I"/>
    <property type="match status" value="1"/>
</dbReference>
<dbReference type="STRING" id="224129.A0A1W4X9S9"/>
<dbReference type="SUPFAM" id="SSF51569">
    <property type="entry name" value="Aldolase"/>
    <property type="match status" value="1"/>
</dbReference>
<evidence type="ECO:0000256" key="4">
    <source>
        <dbReference type="ARBA" id="ARBA00023152"/>
    </source>
</evidence>
<protein>
    <recommendedName>
        <fullName evidence="3">fructose-bisphosphate aldolase</fullName>
        <ecNumber evidence="3">4.1.2.13</ecNumber>
    </recommendedName>
</protein>
<proteinExistence type="inferred from homology"/>
<evidence type="ECO:0000256" key="1">
    <source>
        <dbReference type="ARBA" id="ARBA00004714"/>
    </source>
</evidence>
<gene>
    <name evidence="7" type="primary">LOC108739654</name>
</gene>
<comment type="similarity">
    <text evidence="2">Belongs to the class I fructose-bisphosphate aldolase family.</text>
</comment>
<evidence type="ECO:0000313" key="7">
    <source>
        <dbReference type="RefSeq" id="XP_018329158.1"/>
    </source>
</evidence>
<evidence type="ECO:0000313" key="6">
    <source>
        <dbReference type="Proteomes" id="UP000192223"/>
    </source>
</evidence>
<dbReference type="InParanoid" id="A0A1W4X9S9"/>
<evidence type="ECO:0000256" key="3">
    <source>
        <dbReference type="ARBA" id="ARBA00013068"/>
    </source>
</evidence>
<dbReference type="AlphaFoldDB" id="A0A1W4X9S9"/>
<dbReference type="GO" id="GO:0004332">
    <property type="term" value="F:fructose-bisphosphate aldolase activity"/>
    <property type="evidence" value="ECO:0007669"/>
    <property type="project" value="UniProtKB-EC"/>
</dbReference>
<sequence>MPKQSKDKVAAAPKKDPLTAMNEMIQEKLEKTRACLSCLQNQLKQKEMQEKMGMAVITRVMNPDEPEMVSFSYPNQAILELLMSTAKSLATPGKGIFTMDEFVNKKLEILDCLDLHYVDLEEDDKLRTTRISSDLILKGCVNPWAERQTLEGTDNNNEIEMNEEQTEEEEENVILEKKRRYVELLLNTENLGSVMSGILLTNSEVLQMKTDDGKSLADIIQFKDLIVGTTLDLDSEVSSLGECTLLGLDNLASRIIEKRMEGFQFLEVKCPIEISPRHPSPQTINENCRVLGRFSNICQANRMLPILNLDIFASKNESLELAQKKTESILVAVCKNLLDNYVVLEGILLKLHVINPGPDYTEPTTPRQIAMSTTVTLTRSIPPAIPGIIFDPNKYEEEDFLIVFNEANRRKGKVPWTLSFMYGTFGEDSVLKAWQGDENNVENAQKVFYSKIDAYQRAASGSFQLEGGLPVDCKKYFF</sequence>
<organism evidence="6 7">
    <name type="scientific">Agrilus planipennis</name>
    <name type="common">Emerald ash borer</name>
    <name type="synonym">Agrilus marcopoli</name>
    <dbReference type="NCBI Taxonomy" id="224129"/>
    <lineage>
        <taxon>Eukaryota</taxon>
        <taxon>Metazoa</taxon>
        <taxon>Ecdysozoa</taxon>
        <taxon>Arthropoda</taxon>
        <taxon>Hexapoda</taxon>
        <taxon>Insecta</taxon>
        <taxon>Pterygota</taxon>
        <taxon>Neoptera</taxon>
        <taxon>Endopterygota</taxon>
        <taxon>Coleoptera</taxon>
        <taxon>Polyphaga</taxon>
        <taxon>Elateriformia</taxon>
        <taxon>Buprestoidea</taxon>
        <taxon>Buprestidae</taxon>
        <taxon>Agrilinae</taxon>
        <taxon>Agrilus</taxon>
    </lineage>
</organism>
<keyword evidence="4" id="KW-0324">Glycolysis</keyword>
<accession>A0A1W4X9S9</accession>
<comment type="pathway">
    <text evidence="1">Carbohydrate degradation; glycolysis; D-glyceraldehyde 3-phosphate and glycerone phosphate from D-glucose: step 4/4.</text>
</comment>
<keyword evidence="6" id="KW-1185">Reference proteome</keyword>
<dbReference type="InterPro" id="IPR000741">
    <property type="entry name" value="FBA_I"/>
</dbReference>
<dbReference type="EC" id="4.1.2.13" evidence="3"/>
<reference evidence="7" key="1">
    <citation type="submission" date="2025-08" db="UniProtKB">
        <authorList>
            <consortium name="RefSeq"/>
        </authorList>
    </citation>
    <scope>IDENTIFICATION</scope>
    <source>
        <tissue evidence="7">Entire body</tissue>
    </source>
</reference>
<evidence type="ECO:0000256" key="5">
    <source>
        <dbReference type="ARBA" id="ARBA00023239"/>
    </source>
</evidence>